<gene>
    <name evidence="3" type="ORF">FWILDA_LOCUS536</name>
</gene>
<keyword evidence="2" id="KW-0732">Signal</keyword>
<dbReference type="EMBL" id="CAMKVN010000035">
    <property type="protein sequence ID" value="CAI2162396.1"/>
    <property type="molecule type" value="Genomic_DNA"/>
</dbReference>
<dbReference type="Proteomes" id="UP001153678">
    <property type="component" value="Unassembled WGS sequence"/>
</dbReference>
<evidence type="ECO:0000256" key="2">
    <source>
        <dbReference type="SAM" id="SignalP"/>
    </source>
</evidence>
<accession>A0A9W4SBC6</accession>
<evidence type="ECO:0000313" key="4">
    <source>
        <dbReference type="Proteomes" id="UP001153678"/>
    </source>
</evidence>
<evidence type="ECO:0000313" key="3">
    <source>
        <dbReference type="EMBL" id="CAI2162396.1"/>
    </source>
</evidence>
<keyword evidence="4" id="KW-1185">Reference proteome</keyword>
<evidence type="ECO:0000256" key="1">
    <source>
        <dbReference type="SAM" id="MobiDB-lite"/>
    </source>
</evidence>
<feature type="compositionally biased region" description="Basic and acidic residues" evidence="1">
    <location>
        <begin position="138"/>
        <end position="162"/>
    </location>
</feature>
<comment type="caution">
    <text evidence="3">The sequence shown here is derived from an EMBL/GenBank/DDBJ whole genome shotgun (WGS) entry which is preliminary data.</text>
</comment>
<proteinExistence type="predicted"/>
<feature type="signal peptide" evidence="2">
    <location>
        <begin position="1"/>
        <end position="23"/>
    </location>
</feature>
<name>A0A9W4SBC6_9GLOM</name>
<protein>
    <submittedName>
        <fullName evidence="3">12165_t:CDS:1</fullName>
    </submittedName>
</protein>
<dbReference type="AlphaFoldDB" id="A0A9W4SBC6"/>
<feature type="chain" id="PRO_5040923766" evidence="2">
    <location>
        <begin position="24"/>
        <end position="221"/>
    </location>
</feature>
<organism evidence="3 4">
    <name type="scientific">Funneliformis geosporum</name>
    <dbReference type="NCBI Taxonomy" id="1117311"/>
    <lineage>
        <taxon>Eukaryota</taxon>
        <taxon>Fungi</taxon>
        <taxon>Fungi incertae sedis</taxon>
        <taxon>Mucoromycota</taxon>
        <taxon>Glomeromycotina</taxon>
        <taxon>Glomeromycetes</taxon>
        <taxon>Glomerales</taxon>
        <taxon>Glomeraceae</taxon>
        <taxon>Funneliformis</taxon>
    </lineage>
</organism>
<feature type="compositionally biased region" description="Basic and acidic residues" evidence="1">
    <location>
        <begin position="169"/>
        <end position="178"/>
    </location>
</feature>
<dbReference type="OrthoDB" id="2427095at2759"/>
<reference evidence="3" key="1">
    <citation type="submission" date="2022-08" db="EMBL/GenBank/DDBJ databases">
        <authorList>
            <person name="Kallberg Y."/>
            <person name="Tangrot J."/>
            <person name="Rosling A."/>
        </authorList>
    </citation>
    <scope>NUCLEOTIDE SEQUENCE</scope>
    <source>
        <strain evidence="3">Wild A</strain>
    </source>
</reference>
<feature type="region of interest" description="Disordered" evidence="1">
    <location>
        <begin position="115"/>
        <end position="195"/>
    </location>
</feature>
<sequence length="221" mass="23769">MKSFQIIIKGLIYIFSVINLANAGISPSFPIGDSVVRPGETVKIKWIDDGQKPPLSKMPNVAVEFMTGSDLEQVTLAPISKVPGTAKELDWKVPLVEPVGKNLFWTTRFTVTDKDGKFPTETGPIPEVGKNPGGQGKIIDDFSGKGKEQADEKAKGDNKEKIGSGVAPKAEKDVKEPNKNSNTSPSANDKAKDNNYSSSANNYGIQMLNVLLGICVANAFF</sequence>